<dbReference type="Pfam" id="PF07317">
    <property type="entry name" value="PilZN"/>
    <property type="match status" value="1"/>
</dbReference>
<feature type="region of interest" description="Disordered" evidence="5">
    <location>
        <begin position="1"/>
        <end position="26"/>
    </location>
</feature>
<comment type="function">
    <text evidence="4">Acts as a flagellar brake, regulating swimming and swarming in a bis-(3'-5') cyclic diguanylic acid (c-di-GMP)-dependent manner. Binds 1 c-di-GMP dimer per subunit. Increasing levels of c-di-GMP lead to decreased motility.</text>
</comment>
<keyword evidence="3 4" id="KW-0975">Bacterial flagellum</keyword>
<evidence type="ECO:0000313" key="9">
    <source>
        <dbReference type="Proteomes" id="UP000242886"/>
    </source>
</evidence>
<evidence type="ECO:0000256" key="3">
    <source>
        <dbReference type="ARBA" id="ARBA00023143"/>
    </source>
</evidence>
<keyword evidence="8" id="KW-0969">Cilium</keyword>
<evidence type="ECO:0000256" key="5">
    <source>
        <dbReference type="SAM" id="MobiDB-lite"/>
    </source>
</evidence>
<evidence type="ECO:0000313" key="8">
    <source>
        <dbReference type="EMBL" id="SMB30558.1"/>
    </source>
</evidence>
<dbReference type="InterPro" id="IPR012349">
    <property type="entry name" value="Split_barrel_FMN-bd"/>
</dbReference>
<gene>
    <name evidence="4 8" type="primary">ycgR</name>
    <name evidence="8" type="ORF">SDENCHOL_21002</name>
</gene>
<dbReference type="Pfam" id="PF07238">
    <property type="entry name" value="PilZ"/>
    <property type="match status" value="1"/>
</dbReference>
<keyword evidence="9" id="KW-1185">Reference proteome</keyword>
<sequence length="278" mass="31216">MDPGMTDETSAPPHTPPPPPSSSIPQNRFERLRDEEEKDYTLRSRSEILAVLRSMIEHNALMTVYFNQGQDFMLSSLLQLAADGRTLVLDVGSSAEMNQRALAADRLICVSNLDKIKIQFVLNGVDALQFEGRPAFLANTPEILVRLQRRDFYRFVLPVLQSIRCSIPFKSYDGGLQPIEVNVIDISAGGIGFLSKSESLGLSTDMLLENCRIDLPEIGILTVNMRIRSLYEVTLLTGARHERAGCQFIGLTAKQEMQLQRYIIKAERERKARELGMS</sequence>
<dbReference type="EMBL" id="LT837803">
    <property type="protein sequence ID" value="SMB30558.1"/>
    <property type="molecule type" value="Genomic_DNA"/>
</dbReference>
<evidence type="ECO:0000259" key="6">
    <source>
        <dbReference type="Pfam" id="PF07238"/>
    </source>
</evidence>
<dbReference type="InterPro" id="IPR009926">
    <property type="entry name" value="T3SS_YcgR_PilZN"/>
</dbReference>
<proteinExistence type="inferred from homology"/>
<feature type="domain" description="Type III secretion system flagellar brake protein YcgR PilZN" evidence="7">
    <location>
        <begin position="40"/>
        <end position="146"/>
    </location>
</feature>
<dbReference type="Proteomes" id="UP000242886">
    <property type="component" value="Chromosome SDENCHOL"/>
</dbReference>
<reference evidence="8" key="1">
    <citation type="submission" date="2017-03" db="EMBL/GenBank/DDBJ databases">
        <authorList>
            <consortium name="AG Boll"/>
        </authorList>
    </citation>
    <scope>NUCLEOTIDE SEQUENCE [LARGE SCALE GENOMIC DNA]</scope>
    <source>
        <strain evidence="8">Chol</strain>
    </source>
</reference>
<keyword evidence="8" id="KW-0966">Cell projection</keyword>
<evidence type="ECO:0000256" key="4">
    <source>
        <dbReference type="HAMAP-Rule" id="MF_01457"/>
    </source>
</evidence>
<accession>A0A7Z7MW03</accession>
<dbReference type="GO" id="GO:0071973">
    <property type="term" value="P:bacterial-type flagellum-dependent cell motility"/>
    <property type="evidence" value="ECO:0007669"/>
    <property type="project" value="UniProtKB-UniRule"/>
</dbReference>
<comment type="subcellular location">
    <subcellularLocation>
        <location evidence="4">Bacterial flagellum basal body</location>
    </subcellularLocation>
</comment>
<dbReference type="InterPro" id="IPR023787">
    <property type="entry name" value="T3SS_YcgR"/>
</dbReference>
<protein>
    <recommendedName>
        <fullName evidence="4">Flagellar brake protein YcgR</fullName>
    </recommendedName>
    <alternativeName>
        <fullName evidence="4">Cyclic di-GMP binding protein YcgR</fullName>
    </alternativeName>
</protein>
<keyword evidence="1 4" id="KW-0973">c-di-GMP</keyword>
<organism evidence="8 9">
    <name type="scientific">Sterolibacterium denitrificans</name>
    <dbReference type="NCBI Taxonomy" id="157592"/>
    <lineage>
        <taxon>Bacteria</taxon>
        <taxon>Pseudomonadati</taxon>
        <taxon>Pseudomonadota</taxon>
        <taxon>Betaproteobacteria</taxon>
        <taxon>Nitrosomonadales</taxon>
        <taxon>Sterolibacteriaceae</taxon>
        <taxon>Sterolibacterium</taxon>
    </lineage>
</organism>
<name>A0A7Z7MW03_9PROT</name>
<dbReference type="HAMAP" id="MF_01457">
    <property type="entry name" value="YcgR"/>
    <property type="match status" value="1"/>
</dbReference>
<feature type="compositionally biased region" description="Pro residues" evidence="5">
    <location>
        <begin position="13"/>
        <end position="22"/>
    </location>
</feature>
<comment type="subunit">
    <text evidence="4">Monomer. Interacts with the flagellar basal bodies.</text>
</comment>
<evidence type="ECO:0000256" key="1">
    <source>
        <dbReference type="ARBA" id="ARBA00022636"/>
    </source>
</evidence>
<dbReference type="Gene3D" id="2.40.10.220">
    <property type="entry name" value="predicted glycosyltransferase like domains"/>
    <property type="match status" value="1"/>
</dbReference>
<feature type="domain" description="PilZ" evidence="6">
    <location>
        <begin position="148"/>
        <end position="264"/>
    </location>
</feature>
<dbReference type="GO" id="GO:0071945">
    <property type="term" value="P:regulation of bacterial-type flagellum-dependent cell motility by regulation of motor speed"/>
    <property type="evidence" value="ECO:0007669"/>
    <property type="project" value="UniProtKB-UniRule"/>
</dbReference>
<dbReference type="Gene3D" id="2.30.110.10">
    <property type="entry name" value="Electron Transport, Fmn-binding Protein, Chain A"/>
    <property type="match status" value="1"/>
</dbReference>
<keyword evidence="8" id="KW-0282">Flagellum</keyword>
<evidence type="ECO:0000256" key="2">
    <source>
        <dbReference type="ARBA" id="ARBA00022741"/>
    </source>
</evidence>
<dbReference type="GO" id="GO:0035438">
    <property type="term" value="F:cyclic-di-GMP binding"/>
    <property type="evidence" value="ECO:0007669"/>
    <property type="project" value="UniProtKB-UniRule"/>
</dbReference>
<keyword evidence="2 4" id="KW-0547">Nucleotide-binding</keyword>
<comment type="similarity">
    <text evidence="4">Belongs to the YcgR family.</text>
</comment>
<dbReference type="InterPro" id="IPR009875">
    <property type="entry name" value="PilZ_domain"/>
</dbReference>
<evidence type="ECO:0000259" key="7">
    <source>
        <dbReference type="Pfam" id="PF07317"/>
    </source>
</evidence>
<dbReference type="AlphaFoldDB" id="A0A7Z7MW03"/>
<dbReference type="GO" id="GO:0009425">
    <property type="term" value="C:bacterial-type flagellum basal body"/>
    <property type="evidence" value="ECO:0007669"/>
    <property type="project" value="UniProtKB-SubCell"/>
</dbReference>